<evidence type="ECO:0000313" key="1">
    <source>
        <dbReference type="EMBL" id="CAD9084602.1"/>
    </source>
</evidence>
<organism evidence="1">
    <name type="scientific">Percolomonas cosmopolitus</name>
    <dbReference type="NCBI Taxonomy" id="63605"/>
    <lineage>
        <taxon>Eukaryota</taxon>
        <taxon>Discoba</taxon>
        <taxon>Heterolobosea</taxon>
        <taxon>Tetramitia</taxon>
        <taxon>Eutetramitia</taxon>
        <taxon>Percolomonadidae</taxon>
        <taxon>Percolomonas</taxon>
    </lineage>
</organism>
<dbReference type="AlphaFoldDB" id="A0A7S1KT73"/>
<reference evidence="1" key="1">
    <citation type="submission" date="2021-01" db="EMBL/GenBank/DDBJ databases">
        <authorList>
            <person name="Corre E."/>
            <person name="Pelletier E."/>
            <person name="Niang G."/>
            <person name="Scheremetjew M."/>
            <person name="Finn R."/>
            <person name="Kale V."/>
            <person name="Holt S."/>
            <person name="Cochrane G."/>
            <person name="Meng A."/>
            <person name="Brown T."/>
            <person name="Cohen L."/>
        </authorList>
    </citation>
    <scope>NUCLEOTIDE SEQUENCE</scope>
    <source>
        <strain evidence="1">WS</strain>
    </source>
</reference>
<accession>A0A7S1KT73</accession>
<protein>
    <submittedName>
        <fullName evidence="1">Uncharacterized protein</fullName>
    </submittedName>
</protein>
<proteinExistence type="predicted"/>
<name>A0A7S1KT73_9EUKA</name>
<sequence length="325" mass="37487">MSHKNKQHPHYASRLLAQILSIELTRHRILSFCDSIHDLYALSCTNSHLRTLLCSGNDAFGLWRHLLQKSFETPVNALPLSRNARVFSFANAMREISFELQDMGADNVAQIIKAHTFMNGHVPQPLYLRHDAEIGFTMEILRRLAAFFGVLRDLEMVMNHTNTLQGALLEEKLENLCASGFQIVLQTETKTESAPVVINSHFYNHPLKAQYHVFDRRKVVAFPVHWKGKVFVDDCLLLYRYQEVHLESCFEIAYAFLNHIPIVFKMIMCFEMETDSDEPHFDEVHRMFLTGGGMEDLEQMGFEEGLIQAYETALLRFGQYVSSLK</sequence>
<dbReference type="EMBL" id="HBGD01009546">
    <property type="protein sequence ID" value="CAD9084602.1"/>
    <property type="molecule type" value="Transcribed_RNA"/>
</dbReference>
<gene>
    <name evidence="1" type="ORF">PCOS0759_LOCUS7856</name>
</gene>